<keyword evidence="2" id="KW-1185">Reference proteome</keyword>
<name>A0ACC2W043_9TREE</name>
<comment type="caution">
    <text evidence="1">The sequence shown here is derived from an EMBL/GenBank/DDBJ whole genome shotgun (WGS) entry which is preliminary data.</text>
</comment>
<evidence type="ECO:0000313" key="1">
    <source>
        <dbReference type="EMBL" id="KAJ9104748.1"/>
    </source>
</evidence>
<evidence type="ECO:0000313" key="2">
    <source>
        <dbReference type="Proteomes" id="UP001241377"/>
    </source>
</evidence>
<proteinExistence type="predicted"/>
<protein>
    <submittedName>
        <fullName evidence="1">Uncharacterized protein</fullName>
    </submittedName>
</protein>
<reference evidence="1" key="1">
    <citation type="submission" date="2023-04" db="EMBL/GenBank/DDBJ databases">
        <title>Draft Genome sequencing of Naganishia species isolated from polar environments using Oxford Nanopore Technology.</title>
        <authorList>
            <person name="Leo P."/>
            <person name="Venkateswaran K."/>
        </authorList>
    </citation>
    <scope>NUCLEOTIDE SEQUENCE</scope>
    <source>
        <strain evidence="1">MNA-CCFEE 5261</strain>
    </source>
</reference>
<dbReference type="Proteomes" id="UP001241377">
    <property type="component" value="Unassembled WGS sequence"/>
</dbReference>
<dbReference type="EMBL" id="JASBWR010000039">
    <property type="protein sequence ID" value="KAJ9104748.1"/>
    <property type="molecule type" value="Genomic_DNA"/>
</dbReference>
<organism evidence="1 2">
    <name type="scientific">Naganishia cerealis</name>
    <dbReference type="NCBI Taxonomy" id="610337"/>
    <lineage>
        <taxon>Eukaryota</taxon>
        <taxon>Fungi</taxon>
        <taxon>Dikarya</taxon>
        <taxon>Basidiomycota</taxon>
        <taxon>Agaricomycotina</taxon>
        <taxon>Tremellomycetes</taxon>
        <taxon>Filobasidiales</taxon>
        <taxon>Filobasidiaceae</taxon>
        <taxon>Naganishia</taxon>
    </lineage>
</organism>
<gene>
    <name evidence="1" type="ORF">QFC19_003889</name>
</gene>
<accession>A0ACC2W043</accession>
<sequence length="514" mass="54669">MRLDTDFPLQTLSSEPVNEPYPARDDTEKPGRKASNWLRPEEDVVIKRRGSVQEGNDPALWSLATNQATLHYVAEEAGVSEEQESSTADGEPSLEYLDGGFGWAIVASTFVITFHFLGYLYSWGVIQADLLGKGLASSQLLSVVGGLQAFWNAAGCIPAELLIRRIGVRKTTLLGVILNSLAVLLASFSTKSLGGLIFLQGIVAGIACAILFMSSIVAQIVGSHRVNQAIGAIELVSSIGFLAGPISGGALLDAFGGPEAGAEAYKPAMYLVGGTTFAQDKESLSTSIATNDTRGGTTVSSGTGPEPSCNTPGTGDPDDISLPGRSSHDGGTPAIRSDAQRGIKIEDYAEVKIDRQVRHDIIIVRLRDVGESLEVEMKLPLDTAQNETAGIGLITNWWKMMCLSKGMSDQGRSYYRQEVIALLDKEEQAKEAIGSNSASTSSTGTVAVECQTTMTSLTDQAFVLASFIVVFCKRGARRLSSENIFSFVALSHGGALWVKATSLTVEKKNTMTSV</sequence>